<reference evidence="2 3" key="1">
    <citation type="submission" date="2021-08" db="EMBL/GenBank/DDBJ databases">
        <title>Comparative Genomics Analysis of the Genus Qipengyuania Reveals Extensive Genetic Diversity and Metabolic Versatility, Including the Description of Fifteen Novel Species.</title>
        <authorList>
            <person name="Liu Y."/>
        </authorList>
    </citation>
    <scope>NUCLEOTIDE SEQUENCE [LARGE SCALE GENOMIC DNA]</scope>
    <source>
        <strain evidence="2 3">1XM2-8</strain>
    </source>
</reference>
<evidence type="ECO:0000313" key="2">
    <source>
        <dbReference type="EMBL" id="QZD87344.1"/>
    </source>
</evidence>
<dbReference type="PANTHER" id="PTHR34818">
    <property type="entry name" value="PROTEIN BLI-3"/>
    <property type="match status" value="1"/>
</dbReference>
<gene>
    <name evidence="2" type="ORF">K3166_01120</name>
</gene>
<evidence type="ECO:0000313" key="3">
    <source>
        <dbReference type="Proteomes" id="UP000824280"/>
    </source>
</evidence>
<dbReference type="PANTHER" id="PTHR34818:SF1">
    <property type="entry name" value="PROTEIN BLI-3"/>
    <property type="match status" value="1"/>
</dbReference>
<dbReference type="Proteomes" id="UP000824280">
    <property type="component" value="Chromosome"/>
</dbReference>
<dbReference type="Gene3D" id="2.30.110.10">
    <property type="entry name" value="Electron Transport, Fmn-binding Protein, Chain A"/>
    <property type="match status" value="1"/>
</dbReference>
<evidence type="ECO:0000259" key="1">
    <source>
        <dbReference type="Pfam" id="PF16242"/>
    </source>
</evidence>
<accession>A0ABX8ZI73</accession>
<sequence length="150" mass="16993">MTDKTPQQHLDHIAKAMKDIDFAMLNTHTADGQIGARPMSNNRQVDFDGDSYYFTWEDCRMVDDIKSNPKVGLSFQGAPSPQGAPGIFISVEGKAEVVRNKDAFKQHWVEDLERWFENGVDTEGMVMLHVHSTRAAYWDGEDEGDFDIPQ</sequence>
<dbReference type="InterPro" id="IPR038725">
    <property type="entry name" value="YdaG_split_barrel_FMN-bd"/>
</dbReference>
<name>A0ABX8ZI73_9SPHN</name>
<dbReference type="RefSeq" id="WP_221422882.1">
    <property type="nucleotide sequence ID" value="NZ_CP081297.1"/>
</dbReference>
<organism evidence="2 3">
    <name type="scientific">Qipengyuania psychrotolerans</name>
    <dbReference type="NCBI Taxonomy" id="2867238"/>
    <lineage>
        <taxon>Bacteria</taxon>
        <taxon>Pseudomonadati</taxon>
        <taxon>Pseudomonadota</taxon>
        <taxon>Alphaproteobacteria</taxon>
        <taxon>Sphingomonadales</taxon>
        <taxon>Erythrobacteraceae</taxon>
        <taxon>Qipengyuania</taxon>
    </lineage>
</organism>
<dbReference type="Pfam" id="PF16242">
    <property type="entry name" value="Pyrid_ox_like"/>
    <property type="match status" value="1"/>
</dbReference>
<dbReference type="InterPro" id="IPR012349">
    <property type="entry name" value="Split_barrel_FMN-bd"/>
</dbReference>
<dbReference type="EMBL" id="CP081297">
    <property type="protein sequence ID" value="QZD87344.1"/>
    <property type="molecule type" value="Genomic_DNA"/>
</dbReference>
<feature type="domain" description="General stress protein FMN-binding split barrel" evidence="1">
    <location>
        <begin position="9"/>
        <end position="141"/>
    </location>
</feature>
<dbReference type="SUPFAM" id="SSF50475">
    <property type="entry name" value="FMN-binding split barrel"/>
    <property type="match status" value="1"/>
</dbReference>
<protein>
    <submittedName>
        <fullName evidence="2">Pyridoxamine 5'-phosphate oxidase family protein</fullName>
    </submittedName>
</protein>
<proteinExistence type="predicted"/>
<keyword evidence="3" id="KW-1185">Reference proteome</keyword>
<dbReference type="InterPro" id="IPR052917">
    <property type="entry name" value="Stress-Dev_Protein"/>
</dbReference>